<dbReference type="Pfam" id="PF05573">
    <property type="entry name" value="NosL"/>
    <property type="match status" value="1"/>
</dbReference>
<dbReference type="SUPFAM" id="SSF160387">
    <property type="entry name" value="NosL/MerB-like"/>
    <property type="match status" value="1"/>
</dbReference>
<dbReference type="OrthoDB" id="8564097at2"/>
<dbReference type="AlphaFoldDB" id="A0A5Q0BIY3"/>
<dbReference type="PANTHER" id="PTHR41247">
    <property type="entry name" value="HTH-TYPE TRANSCRIPTIONAL REPRESSOR YCNK"/>
    <property type="match status" value="1"/>
</dbReference>
<keyword evidence="3" id="KW-1185">Reference proteome</keyword>
<organism evidence="2 3">
    <name type="scientific">Candidatus Methylospira mobilis</name>
    <dbReference type="NCBI Taxonomy" id="1808979"/>
    <lineage>
        <taxon>Bacteria</taxon>
        <taxon>Pseudomonadati</taxon>
        <taxon>Pseudomonadota</taxon>
        <taxon>Gammaproteobacteria</taxon>
        <taxon>Methylococcales</taxon>
        <taxon>Methylococcaceae</taxon>
        <taxon>Candidatus Methylospira</taxon>
    </lineage>
</organism>
<dbReference type="KEGG" id="mmob:F6R98_11010"/>
<evidence type="ECO:0000313" key="2">
    <source>
        <dbReference type="EMBL" id="QFY43082.1"/>
    </source>
</evidence>
<dbReference type="Proteomes" id="UP000325755">
    <property type="component" value="Chromosome"/>
</dbReference>
<proteinExistence type="predicted"/>
<dbReference type="InterPro" id="IPR008719">
    <property type="entry name" value="N2O_reductase_NosL"/>
</dbReference>
<dbReference type="PANTHER" id="PTHR41247:SF1">
    <property type="entry name" value="HTH-TYPE TRANSCRIPTIONAL REPRESSOR YCNK"/>
    <property type="match status" value="1"/>
</dbReference>
<reference evidence="2 3" key="1">
    <citation type="submission" date="2019-09" db="EMBL/GenBank/DDBJ databases">
        <title>Ecophysiology of the spiral-shaped methanotroph Methylospira mobilis as revealed by the complete genome sequence.</title>
        <authorList>
            <person name="Oshkin I.Y."/>
            <person name="Dedysh S.N."/>
            <person name="Miroshnikov K."/>
            <person name="Danilova O.V."/>
            <person name="Hakobyan A."/>
            <person name="Liesack W."/>
        </authorList>
    </citation>
    <scope>NUCLEOTIDE SEQUENCE [LARGE SCALE GENOMIC DNA]</scope>
    <source>
        <strain evidence="2 3">Shm1</strain>
    </source>
</reference>
<feature type="chain" id="PRO_5024979989" evidence="1">
    <location>
        <begin position="24"/>
        <end position="205"/>
    </location>
</feature>
<sequence>MKRRELLKLPMLAGIGIAAPAFAQTQPKSMVKSTAGTPAQFLPKLPADPKPEVNDIEKYPMCPYCGMDRRFNHSSRMLIHYGNDLPDPLCSIHCAAISLALNLALDPKVIYAGDNAPDVDPKPLVEVGKATFLVGSDLPGVMTWNSKVAYGNAEAAAAAQKIHGGQLADFQQTLRISFTDLADDVDKMRKNREERRKRAAGRQQR</sequence>
<protein>
    <submittedName>
        <fullName evidence="2">Twin-arginine translocation pathway signal protein</fullName>
    </submittedName>
</protein>
<dbReference type="EMBL" id="CP044205">
    <property type="protein sequence ID" value="QFY43082.1"/>
    <property type="molecule type" value="Genomic_DNA"/>
</dbReference>
<dbReference type="RefSeq" id="WP_153249066.1">
    <property type="nucleotide sequence ID" value="NZ_CP044205.1"/>
</dbReference>
<evidence type="ECO:0000313" key="3">
    <source>
        <dbReference type="Proteomes" id="UP000325755"/>
    </source>
</evidence>
<keyword evidence="1" id="KW-0732">Signal</keyword>
<evidence type="ECO:0000256" key="1">
    <source>
        <dbReference type="SAM" id="SignalP"/>
    </source>
</evidence>
<name>A0A5Q0BIY3_9GAMM</name>
<feature type="signal peptide" evidence="1">
    <location>
        <begin position="1"/>
        <end position="23"/>
    </location>
</feature>
<gene>
    <name evidence="2" type="ORF">F6R98_11010</name>
</gene>
<dbReference type="InParanoid" id="A0A5Q0BIY3"/>
<accession>A0A5Q0BIY3</accession>